<dbReference type="PANTHER" id="PTHR31118:SF12">
    <property type="entry name" value="CYCLASE-LIKE PROTEIN 2"/>
    <property type="match status" value="1"/>
</dbReference>
<dbReference type="KEGG" id="apal:BN85401460"/>
<protein>
    <submittedName>
        <fullName evidence="1">Cyclase family protein</fullName>
    </submittedName>
</protein>
<dbReference type="GO" id="GO:0019441">
    <property type="term" value="P:L-tryptophan catabolic process to kynurenine"/>
    <property type="evidence" value="ECO:0007669"/>
    <property type="project" value="InterPro"/>
</dbReference>
<evidence type="ECO:0000313" key="1">
    <source>
        <dbReference type="EMBL" id="CCV63723.1"/>
    </source>
</evidence>
<dbReference type="Pfam" id="PF04199">
    <property type="entry name" value="Cyclase"/>
    <property type="match status" value="1"/>
</dbReference>
<gene>
    <name evidence="1" type="ORF">BN85401460</name>
</gene>
<dbReference type="PANTHER" id="PTHR31118">
    <property type="entry name" value="CYCLASE-LIKE PROTEIN 2"/>
    <property type="match status" value="1"/>
</dbReference>
<dbReference type="GO" id="GO:0004061">
    <property type="term" value="F:arylformamidase activity"/>
    <property type="evidence" value="ECO:0007669"/>
    <property type="project" value="InterPro"/>
</dbReference>
<keyword evidence="2" id="KW-1185">Reference proteome</keyword>
<reference evidence="1 2" key="1">
    <citation type="journal article" date="2013" name="J. Mol. Microbiol. Biotechnol.">
        <title>Analysis of the Complete Genomes of Acholeplasma brassicae , A. palmae and A. laidlawii and Their Comparison to the Obligate Parasites from ' Candidatus Phytoplasma'.</title>
        <authorList>
            <person name="Kube M."/>
            <person name="Siewert C."/>
            <person name="Migdoll A.M."/>
            <person name="Duduk B."/>
            <person name="Holz S."/>
            <person name="Rabus R."/>
            <person name="Seemuller E."/>
            <person name="Mitrovic J."/>
            <person name="Muller I."/>
            <person name="Buttner C."/>
            <person name="Reinhardt R."/>
        </authorList>
    </citation>
    <scope>NUCLEOTIDE SEQUENCE [LARGE SCALE GENOMIC DNA]</scope>
    <source>
        <strain evidence="1 2">J233</strain>
    </source>
</reference>
<sequence length="198" mass="23176">MELTTETQSYPGDSKIEILRNKTYQKDGYTLFDVKMNMHVGTHIETMMHLSEDLRYIKDIQLEYFYGSATLISQPNEKVITWDEKYNTMNIEKIVLIHTGFDVYQNTDTYFLEHPILSESFIDKLIEKGIKVIGIDFPSPDYFPYLIHKKLFENEIFIIENLTNLKSLIKYESFIFSALPLKIQTEASPVRAVAIIKK</sequence>
<dbReference type="HOGENOM" id="CLU_030671_3_2_14"/>
<accession>U4KJU9</accession>
<organism evidence="1 2">
    <name type="scientific">Alteracholeplasma palmae (strain ATCC 49389 / J233)</name>
    <name type="common">Acholeplasma palmae</name>
    <dbReference type="NCBI Taxonomy" id="1318466"/>
    <lineage>
        <taxon>Bacteria</taxon>
        <taxon>Bacillati</taxon>
        <taxon>Mycoplasmatota</taxon>
        <taxon>Mollicutes</taxon>
        <taxon>Acholeplasmatales</taxon>
        <taxon>Acholeplasmataceae</taxon>
        <taxon>Acholeplasma</taxon>
    </lineage>
</organism>
<dbReference type="Proteomes" id="UP000032740">
    <property type="component" value="Chromosome"/>
</dbReference>
<dbReference type="AlphaFoldDB" id="U4KJU9"/>
<dbReference type="InterPro" id="IPR037175">
    <property type="entry name" value="KFase_sf"/>
</dbReference>
<proteinExistence type="predicted"/>
<dbReference type="Gene3D" id="3.50.30.50">
    <property type="entry name" value="Putative cyclase"/>
    <property type="match status" value="1"/>
</dbReference>
<evidence type="ECO:0000313" key="2">
    <source>
        <dbReference type="Proteomes" id="UP000032740"/>
    </source>
</evidence>
<dbReference type="InterPro" id="IPR007325">
    <property type="entry name" value="KFase/CYL"/>
</dbReference>
<dbReference type="SUPFAM" id="SSF102198">
    <property type="entry name" value="Putative cyclase"/>
    <property type="match status" value="1"/>
</dbReference>
<name>U4KJU9_ALTPJ</name>
<dbReference type="EMBL" id="FO681347">
    <property type="protein sequence ID" value="CCV63723.1"/>
    <property type="molecule type" value="Genomic_DNA"/>
</dbReference>
<dbReference type="STRING" id="1318466.BN85401460"/>